<dbReference type="RefSeq" id="WP_272163527.1">
    <property type="nucleotide sequence ID" value="NZ_CP116507.1"/>
</dbReference>
<dbReference type="Proteomes" id="UP001179600">
    <property type="component" value="Chromosome"/>
</dbReference>
<dbReference type="InterPro" id="IPR036291">
    <property type="entry name" value="NAD(P)-bd_dom_sf"/>
</dbReference>
<dbReference type="InterPro" id="IPR050259">
    <property type="entry name" value="SDR"/>
</dbReference>
<evidence type="ECO:0000256" key="1">
    <source>
        <dbReference type="ARBA" id="ARBA00006484"/>
    </source>
</evidence>
<proteinExistence type="inferred from homology"/>
<dbReference type="CDD" id="cd05233">
    <property type="entry name" value="SDR_c"/>
    <property type="match status" value="1"/>
</dbReference>
<comment type="similarity">
    <text evidence="1">Belongs to the short-chain dehydrogenases/reductases (SDR) family.</text>
</comment>
<evidence type="ECO:0000313" key="3">
    <source>
        <dbReference type="Proteomes" id="UP001179600"/>
    </source>
</evidence>
<dbReference type="PRINTS" id="PR00081">
    <property type="entry name" value="GDHRDH"/>
</dbReference>
<dbReference type="SUPFAM" id="SSF51735">
    <property type="entry name" value="NAD(P)-binding Rossmann-fold domains"/>
    <property type="match status" value="1"/>
</dbReference>
<accession>A0AAE9XLU3</accession>
<dbReference type="EMBL" id="CP116507">
    <property type="protein sequence ID" value="WCG23140.1"/>
    <property type="molecule type" value="Genomic_DNA"/>
</dbReference>
<dbReference type="AlphaFoldDB" id="A0AAE9XLU3"/>
<gene>
    <name evidence="2" type="ORF">PML95_02555</name>
</gene>
<dbReference type="PANTHER" id="PTHR42879">
    <property type="entry name" value="3-OXOACYL-(ACYL-CARRIER-PROTEIN) REDUCTASE"/>
    <property type="match status" value="1"/>
</dbReference>
<dbReference type="PANTHER" id="PTHR42879:SF2">
    <property type="entry name" value="3-OXOACYL-[ACYL-CARRIER-PROTEIN] REDUCTASE FABG"/>
    <property type="match status" value="1"/>
</dbReference>
<dbReference type="InterPro" id="IPR002347">
    <property type="entry name" value="SDR_fam"/>
</dbReference>
<reference evidence="2" key="1">
    <citation type="submission" date="2023-01" db="EMBL/GenBank/DDBJ databases">
        <title>Oxazolidinone resistance genes in florfenicol resistant enterococci from beef cattle and veal calves at slaughter.</title>
        <authorList>
            <person name="Biggel M."/>
        </authorList>
    </citation>
    <scope>NUCLEOTIDE SEQUENCE</scope>
    <source>
        <strain evidence="2">K204-1</strain>
    </source>
</reference>
<dbReference type="Gene3D" id="3.40.50.720">
    <property type="entry name" value="NAD(P)-binding Rossmann-like Domain"/>
    <property type="match status" value="1"/>
</dbReference>
<dbReference type="NCBIfam" id="NF047420">
    <property type="entry name" value="EF_P_mod_YmfI"/>
    <property type="match status" value="1"/>
</dbReference>
<sequence length="241" mass="26623">MKYALILGASGDIGMATARELASAGWSLYCHYHRHEEVVKTLVQELCEKYPEQLFSAVSLDMTQSTVPRAFYEEIGPVDAVIFANGKTVYKLLTEMEAEEMDELWRLFVKTPALICQHLQEKLAKRKQGRIVFISSVYGFSGSAMEVMYSTLKGAQHAFVKAYAQEVASLGMTVNAVAPGAVDTHMNTDWTAEEQAQLLSDIPLQRMASPYEVATLVTFLLGESASYITGASIPITGGWKY</sequence>
<organism evidence="2 3">
    <name type="scientific">Vagococcus lutrae</name>
    <dbReference type="NCBI Taxonomy" id="81947"/>
    <lineage>
        <taxon>Bacteria</taxon>
        <taxon>Bacillati</taxon>
        <taxon>Bacillota</taxon>
        <taxon>Bacilli</taxon>
        <taxon>Lactobacillales</taxon>
        <taxon>Enterococcaceae</taxon>
        <taxon>Vagococcus</taxon>
    </lineage>
</organism>
<dbReference type="Pfam" id="PF13561">
    <property type="entry name" value="adh_short_C2"/>
    <property type="match status" value="1"/>
</dbReference>
<name>A0AAE9XLU3_9ENTE</name>
<evidence type="ECO:0000313" key="2">
    <source>
        <dbReference type="EMBL" id="WCG23140.1"/>
    </source>
</evidence>
<protein>
    <submittedName>
        <fullName evidence="2">SDR family oxidoreductase</fullName>
    </submittedName>
</protein>